<accession>U6GYD2</accession>
<protein>
    <submittedName>
        <fullName evidence="2">Uncharacterized protein</fullName>
    </submittedName>
</protein>
<evidence type="ECO:0000313" key="3">
    <source>
        <dbReference type="Proteomes" id="UP000018050"/>
    </source>
</evidence>
<organism evidence="2 3">
    <name type="scientific">Eimeria acervulina</name>
    <name type="common">Coccidian parasite</name>
    <dbReference type="NCBI Taxonomy" id="5801"/>
    <lineage>
        <taxon>Eukaryota</taxon>
        <taxon>Sar</taxon>
        <taxon>Alveolata</taxon>
        <taxon>Apicomplexa</taxon>
        <taxon>Conoidasida</taxon>
        <taxon>Coccidia</taxon>
        <taxon>Eucoccidiorida</taxon>
        <taxon>Eimeriorina</taxon>
        <taxon>Eimeriidae</taxon>
        <taxon>Eimeria</taxon>
    </lineage>
</organism>
<dbReference type="OMA" id="TENHFAT"/>
<evidence type="ECO:0000256" key="1">
    <source>
        <dbReference type="SAM" id="MobiDB-lite"/>
    </source>
</evidence>
<feature type="region of interest" description="Disordered" evidence="1">
    <location>
        <begin position="121"/>
        <end position="151"/>
    </location>
</feature>
<reference evidence="2" key="2">
    <citation type="submission" date="2013-10" db="EMBL/GenBank/DDBJ databases">
        <authorList>
            <person name="Aslett M."/>
        </authorList>
    </citation>
    <scope>NUCLEOTIDE SEQUENCE [LARGE SCALE GENOMIC DNA]</scope>
    <source>
        <strain evidence="2">Houghton</strain>
    </source>
</reference>
<reference evidence="2" key="1">
    <citation type="submission" date="2013-10" db="EMBL/GenBank/DDBJ databases">
        <title>Genomic analysis of the causative agents of coccidiosis in chickens.</title>
        <authorList>
            <person name="Reid A.J."/>
            <person name="Blake D."/>
            <person name="Billington K."/>
            <person name="Browne H."/>
            <person name="Dunn M."/>
            <person name="Hung S."/>
            <person name="Kawahara F."/>
            <person name="Miranda-Saavedra D."/>
            <person name="Mourier T."/>
            <person name="Nagra H."/>
            <person name="Otto T.D."/>
            <person name="Rawlings N."/>
            <person name="Sanchez A."/>
            <person name="Sanders M."/>
            <person name="Subramaniam C."/>
            <person name="Tay Y."/>
            <person name="Dear P."/>
            <person name="Doerig C."/>
            <person name="Gruber A."/>
            <person name="Parkinson J."/>
            <person name="Shirley M."/>
            <person name="Wan K.L."/>
            <person name="Berriman M."/>
            <person name="Tomley F."/>
            <person name="Pain A."/>
        </authorList>
    </citation>
    <scope>NUCLEOTIDE SEQUENCE [LARGE SCALE GENOMIC DNA]</scope>
    <source>
        <strain evidence="2">Houghton</strain>
    </source>
</reference>
<evidence type="ECO:0000313" key="2">
    <source>
        <dbReference type="EMBL" id="CDI83514.1"/>
    </source>
</evidence>
<dbReference type="GeneID" id="25269016"/>
<name>U6GYD2_EIMAC</name>
<sequence>MGIFFRNREEDLADPDLRASRYFLFKNKQTKENKLKIAEKKYGYTLGELHAYKHLMIPPRMPDRMQQARPEMAYAYHQIQKLVEAEVYEQQTENHFATKPTQAANRSSSLKALGTEAPSTAALGADTVPAASSKARNPLSEEGDGSSGPATVDESCVKCLGYYLALDRCVRAVSKQDEKNRIYKHTRLHACKPHWIWFSRCTAYRDRQLLREIHSWEAEHFASLGTKEREEYVEQLRGTKRYLEYAAARSRDDVDVVRLKREASHIISRLDKLNGRRLSGETQQSCCNRKQQQAEL</sequence>
<dbReference type="RefSeq" id="XP_013247374.1">
    <property type="nucleotide sequence ID" value="XM_013391920.1"/>
</dbReference>
<dbReference type="Proteomes" id="UP000018050">
    <property type="component" value="Unassembled WGS sequence"/>
</dbReference>
<keyword evidence="3" id="KW-1185">Reference proteome</keyword>
<dbReference type="AlphaFoldDB" id="U6GYD2"/>
<dbReference type="OrthoDB" id="372171at2759"/>
<proteinExistence type="predicted"/>
<dbReference type="EMBL" id="HG673428">
    <property type="protein sequence ID" value="CDI83514.1"/>
    <property type="molecule type" value="Genomic_DNA"/>
</dbReference>
<gene>
    <name evidence="2" type="ORF">EAH_00009460</name>
</gene>
<dbReference type="VEuPathDB" id="ToxoDB:EAH_00009460"/>